<gene>
    <name evidence="1" type="ORF">KHC33_13725</name>
</gene>
<dbReference type="GeneID" id="65098263"/>
<evidence type="ECO:0000313" key="1">
    <source>
        <dbReference type="EMBL" id="QVV88373.1"/>
    </source>
</evidence>
<keyword evidence="2" id="KW-1185">Reference proteome</keyword>
<accession>A0A8E7AZN2</accession>
<dbReference type="KEGG" id="mrtj:KHC33_13725"/>
<dbReference type="AlphaFoldDB" id="A0A8E7AZN2"/>
<dbReference type="RefSeq" id="WP_214419186.1">
    <property type="nucleotide sequence ID" value="NZ_CP075546.1"/>
</dbReference>
<organism evidence="1 2">
    <name type="scientific">Methanospirillum purgamenti</name>
    <dbReference type="NCBI Taxonomy" id="2834276"/>
    <lineage>
        <taxon>Archaea</taxon>
        <taxon>Methanobacteriati</taxon>
        <taxon>Methanobacteriota</taxon>
        <taxon>Stenosarchaea group</taxon>
        <taxon>Methanomicrobia</taxon>
        <taxon>Methanomicrobiales</taxon>
        <taxon>Methanospirillaceae</taxon>
        <taxon>Methanospirillum</taxon>
    </lineage>
</organism>
<protein>
    <submittedName>
        <fullName evidence="1">Uncharacterized protein</fullName>
    </submittedName>
</protein>
<name>A0A8E7AZN2_9EURY</name>
<sequence length="46" mass="5335">MDGEVPPNSRFPVDDKMRIKNPDIIIPTRMPKKKELKQVNFMGIPI</sequence>
<proteinExistence type="predicted"/>
<dbReference type="EMBL" id="CP075546">
    <property type="protein sequence ID" value="QVV88373.1"/>
    <property type="molecule type" value="Genomic_DNA"/>
</dbReference>
<dbReference type="Proteomes" id="UP000680656">
    <property type="component" value="Chromosome"/>
</dbReference>
<evidence type="ECO:0000313" key="2">
    <source>
        <dbReference type="Proteomes" id="UP000680656"/>
    </source>
</evidence>
<reference evidence="1 2" key="1">
    <citation type="submission" date="2021-05" db="EMBL/GenBank/DDBJ databases">
        <title>A novel Methanospirillum isolate from a pyrite-forming mixed culture.</title>
        <authorList>
            <person name="Bunk B."/>
            <person name="Sproer C."/>
            <person name="Spring S."/>
            <person name="Pester M."/>
        </authorList>
    </citation>
    <scope>NUCLEOTIDE SEQUENCE [LARGE SCALE GENOMIC DNA]</scope>
    <source>
        <strain evidence="1 2">J.3.6.1-F.2.7.3</strain>
    </source>
</reference>